<dbReference type="InterPro" id="IPR013113">
    <property type="entry name" value="SIP_FAD-bd"/>
</dbReference>
<accession>A0A6P2CKR1</accession>
<reference evidence="3 4" key="1">
    <citation type="submission" date="2018-07" db="EMBL/GenBank/DDBJ databases">
        <title>Genome sequence of Rhodococcus rhodnii ATCC 35071 from Rhodnius prolixus.</title>
        <authorList>
            <person name="Patel V."/>
            <person name="Vogel K.J."/>
        </authorList>
    </citation>
    <scope>NUCLEOTIDE SEQUENCE [LARGE SCALE GENOMIC DNA]</scope>
    <source>
        <strain evidence="3 4">ATCC 35071</strain>
    </source>
</reference>
<evidence type="ECO:0000313" key="4">
    <source>
        <dbReference type="Proteomes" id="UP000471120"/>
    </source>
</evidence>
<dbReference type="SUPFAM" id="SSF63380">
    <property type="entry name" value="Riboflavin synthase domain-like"/>
    <property type="match status" value="1"/>
</dbReference>
<feature type="domain" description="FAD-binding FR-type" evidence="2">
    <location>
        <begin position="48"/>
        <end position="182"/>
    </location>
</feature>
<dbReference type="InterPro" id="IPR017927">
    <property type="entry name" value="FAD-bd_FR_type"/>
</dbReference>
<dbReference type="Gene3D" id="1.10.287.1350">
    <property type="match status" value="1"/>
</dbReference>
<dbReference type="PANTHER" id="PTHR30157">
    <property type="entry name" value="FERRIC REDUCTASE, NADPH-DEPENDENT"/>
    <property type="match status" value="1"/>
</dbReference>
<organism evidence="3 4">
    <name type="scientific">Rhodococcus rhodnii</name>
    <dbReference type="NCBI Taxonomy" id="38312"/>
    <lineage>
        <taxon>Bacteria</taxon>
        <taxon>Bacillati</taxon>
        <taxon>Actinomycetota</taxon>
        <taxon>Actinomycetes</taxon>
        <taxon>Mycobacteriales</taxon>
        <taxon>Nocardiaceae</taxon>
        <taxon>Rhodococcus</taxon>
    </lineage>
</organism>
<dbReference type="Pfam" id="PF08021">
    <property type="entry name" value="FAD_binding_9"/>
    <property type="match status" value="1"/>
</dbReference>
<dbReference type="InterPro" id="IPR039374">
    <property type="entry name" value="SIP_fam"/>
</dbReference>
<dbReference type="PANTHER" id="PTHR30157:SF0">
    <property type="entry name" value="NADPH-DEPENDENT FERRIC-CHELATE REDUCTASE"/>
    <property type="match status" value="1"/>
</dbReference>
<feature type="region of interest" description="Disordered" evidence="1">
    <location>
        <begin position="18"/>
        <end position="39"/>
    </location>
</feature>
<dbReference type="InterPro" id="IPR029063">
    <property type="entry name" value="SAM-dependent_MTases_sf"/>
</dbReference>
<dbReference type="Gene3D" id="2.40.30.10">
    <property type="entry name" value="Translation factors"/>
    <property type="match status" value="1"/>
</dbReference>
<comment type="caution">
    <text evidence="3">The sequence shown here is derived from an EMBL/GenBank/DDBJ whole genome shotgun (WGS) entry which is preliminary data.</text>
</comment>
<name>A0A6P2CKR1_9NOCA</name>
<dbReference type="GO" id="GO:0016491">
    <property type="term" value="F:oxidoreductase activity"/>
    <property type="evidence" value="ECO:0007669"/>
    <property type="project" value="InterPro"/>
</dbReference>
<dbReference type="Proteomes" id="UP000471120">
    <property type="component" value="Unassembled WGS sequence"/>
</dbReference>
<dbReference type="EMBL" id="QRCM01000001">
    <property type="protein sequence ID" value="TXG92802.1"/>
    <property type="molecule type" value="Genomic_DNA"/>
</dbReference>
<dbReference type="AlphaFoldDB" id="A0A6P2CKR1"/>
<dbReference type="PROSITE" id="PS51384">
    <property type="entry name" value="FAD_FR"/>
    <property type="match status" value="1"/>
</dbReference>
<dbReference type="InterPro" id="IPR039261">
    <property type="entry name" value="FNR_nucleotide-bd"/>
</dbReference>
<evidence type="ECO:0000259" key="2">
    <source>
        <dbReference type="PROSITE" id="PS51384"/>
    </source>
</evidence>
<dbReference type="InterPro" id="IPR036390">
    <property type="entry name" value="WH_DNA-bd_sf"/>
</dbReference>
<dbReference type="SUPFAM" id="SSF46785">
    <property type="entry name" value="Winged helix' DNA-binding domain"/>
    <property type="match status" value="1"/>
</dbReference>
<evidence type="ECO:0000256" key="1">
    <source>
        <dbReference type="SAM" id="MobiDB-lite"/>
    </source>
</evidence>
<dbReference type="InterPro" id="IPR017938">
    <property type="entry name" value="Riboflavin_synthase-like_b-brl"/>
</dbReference>
<dbReference type="SUPFAM" id="SSF53335">
    <property type="entry name" value="S-adenosyl-L-methionine-dependent methyltransferases"/>
    <property type="match status" value="1"/>
</dbReference>
<dbReference type="Gene3D" id="1.10.10.10">
    <property type="entry name" value="Winged helix-like DNA-binding domain superfamily/Winged helix DNA-binding domain"/>
    <property type="match status" value="1"/>
</dbReference>
<dbReference type="Gene3D" id="3.40.50.80">
    <property type="entry name" value="Nucleotide-binding domain of ferredoxin-NADP reductase (FNR) module"/>
    <property type="match status" value="1"/>
</dbReference>
<dbReference type="InterPro" id="IPR007037">
    <property type="entry name" value="SIP_rossman_dom"/>
</dbReference>
<sequence>MATRVERVAHRLRRTVGDRRPATVVASRHSDPTEGTPVSQHHLVVHPLVLRRLTVLRVRDVTPRMRRVTVGGDELGAFRRDGLDLQAFASTQFDDHVKIVFNADGPAEDVVPIQLEHGIEWTDAPSRRARDYTPRRVAEDELDVDFVLHSARGGGPAEQWARGAAPGDDLWIVGPKSSTVLPSDVDRMILVADETGLPAVGRFFDERPADVPVTAVLTVADDRARQDLAVGPHDSVVWVNAAPGDGAALADAVATLPDEVWQGTPYVWAAGESRSLLPLRRLVGRTHGVPKDHTNITGYWHVTTDTDDSAAPATPPIEAPVAWLAVRAAVRLGVLDAIGDGATTTAAIGDRLTLPESVLAPLVDVLVTRGVLTETAGTLGLGSLGDDLLGDEHAREYFDGPFADGVLTLTRLPDALRSGRSAWQESYGRTLAETAAEDPDLAGEFEEEAARLTFLTGGIAALPVWRDGLRVAVTGPGAEPVRRGLADARPVHFVDDGADLVVSALAGEHRTDDELRSHLAACDAPALVLVESTTPDALGAHRAEEMLLRVATTGAAYRTAERLTEIAGEAGWRTRSTRSLGWGVGALVLDRA</sequence>
<dbReference type="CDD" id="cd06193">
    <property type="entry name" value="siderophore_interacting"/>
    <property type="match status" value="1"/>
</dbReference>
<protein>
    <submittedName>
        <fullName evidence="3">Siderophore-interacting protein</fullName>
    </submittedName>
</protein>
<dbReference type="InterPro" id="IPR036388">
    <property type="entry name" value="WH-like_DNA-bd_sf"/>
</dbReference>
<gene>
    <name evidence="3" type="ORF">DW322_16970</name>
</gene>
<proteinExistence type="predicted"/>
<evidence type="ECO:0000313" key="3">
    <source>
        <dbReference type="EMBL" id="TXG92802.1"/>
    </source>
</evidence>
<dbReference type="Pfam" id="PF04954">
    <property type="entry name" value="SIP"/>
    <property type="match status" value="1"/>
</dbReference>